<dbReference type="Pfam" id="PF00656">
    <property type="entry name" value="Peptidase_C14"/>
    <property type="match status" value="1"/>
</dbReference>
<proteinExistence type="predicted"/>
<sequence>MDRIALVIGNSDYSNVGKLNNPKNDADDIASILNKLNFDVTKIMDANLIDIQKSVNDFLQALDEYAVGVFFYAGHGMQIDGKNFIVPIDLKLSDKSKTMVSCYCLNSLLEGASSYKGKTLICILDACRDNPFAMGRGFLTGFAPFNNPPKGTMIAYSTSADCSAFDGQCSNGLYTQVLKDAMLIPNLKIEEMFKFVRNKVSEISISQYGEEQLSWEYSSLVGDFYFSVTPQPVNEQVTDEKIYEFICARRKSYENASDNIYDIECLPYIDAYNKYHIPIIKILRAYSRVDYSKRGFQFSDATIDQLNSNYLSSWGFIQKYGRWYYKNHYVEMGDLLPLPEELEPKQPINGKELKIEASLSWKMNDGKIRFQVSSNIPEETPLMFTLRGKEYTAQCKSVAGNRISISEWFSDRGNPMKNGFYTIDVSCPIYSVLPEKIKKIFGERNRNICGQYVKFEPVGGNTIHFSYGLVLKNSKVQVIDMQQRISAL</sequence>
<evidence type="ECO:0000259" key="1">
    <source>
        <dbReference type="PROSITE" id="PS50208"/>
    </source>
</evidence>
<dbReference type="AlphaFoldDB" id="A0A0M6WWF6"/>
<dbReference type="PANTHER" id="PTHR22576:SF37">
    <property type="entry name" value="MUCOSA-ASSOCIATED LYMPHOID TISSUE LYMPHOMA TRANSLOCATION PROTEIN 1"/>
    <property type="match status" value="1"/>
</dbReference>
<dbReference type="InterPro" id="IPR011600">
    <property type="entry name" value="Pept_C14_caspase"/>
</dbReference>
<reference evidence="3" key="1">
    <citation type="submission" date="2015-05" db="EMBL/GenBank/DDBJ databases">
        <authorList>
            <consortium name="Pathogen Informatics"/>
        </authorList>
    </citation>
    <scope>NUCLEOTIDE SEQUENCE [LARGE SCALE GENOMIC DNA]</scope>
    <source>
        <strain evidence="3">M72</strain>
    </source>
</reference>
<dbReference type="GO" id="GO:0006508">
    <property type="term" value="P:proteolysis"/>
    <property type="evidence" value="ECO:0007669"/>
    <property type="project" value="InterPro"/>
</dbReference>
<gene>
    <name evidence="2" type="ORF">M72_13731</name>
</gene>
<dbReference type="GeneID" id="61434774"/>
<name>A0A0M6WWF6_9FIRM</name>
<dbReference type="RefSeq" id="WP_006859000.1">
    <property type="nucleotide sequence ID" value="NZ_CP173697.1"/>
</dbReference>
<dbReference type="Proteomes" id="UP000049979">
    <property type="component" value="Unassembled WGS sequence"/>
</dbReference>
<dbReference type="Gene3D" id="3.40.50.1460">
    <property type="match status" value="1"/>
</dbReference>
<organism evidence="2 3">
    <name type="scientific">Roseburia faecis</name>
    <dbReference type="NCBI Taxonomy" id="301302"/>
    <lineage>
        <taxon>Bacteria</taxon>
        <taxon>Bacillati</taxon>
        <taxon>Bacillota</taxon>
        <taxon>Clostridia</taxon>
        <taxon>Lachnospirales</taxon>
        <taxon>Lachnospiraceae</taxon>
        <taxon>Roseburia</taxon>
    </lineage>
</organism>
<dbReference type="InterPro" id="IPR052039">
    <property type="entry name" value="Caspase-related_regulators"/>
</dbReference>
<feature type="domain" description="Caspase family p20" evidence="1">
    <location>
        <begin position="1"/>
        <end position="131"/>
    </location>
</feature>
<evidence type="ECO:0000313" key="3">
    <source>
        <dbReference type="Proteomes" id="UP000049979"/>
    </source>
</evidence>
<keyword evidence="3" id="KW-1185">Reference proteome</keyword>
<dbReference type="InterPro" id="IPR001309">
    <property type="entry name" value="Pept_C14_p20"/>
</dbReference>
<dbReference type="OrthoDB" id="9812126at2"/>
<dbReference type="PANTHER" id="PTHR22576">
    <property type="entry name" value="MUCOSA ASSOCIATED LYMPHOID TISSUE LYMPHOMA TRANSLOCATION PROTEIN 1/PARACASPASE"/>
    <property type="match status" value="1"/>
</dbReference>
<accession>A0A0M6WWF6</accession>
<dbReference type="EMBL" id="CVRR01000060">
    <property type="protein sequence ID" value="CRL41906.1"/>
    <property type="molecule type" value="Genomic_DNA"/>
</dbReference>
<dbReference type="GO" id="GO:0004197">
    <property type="term" value="F:cysteine-type endopeptidase activity"/>
    <property type="evidence" value="ECO:0007669"/>
    <property type="project" value="InterPro"/>
</dbReference>
<dbReference type="PROSITE" id="PS50208">
    <property type="entry name" value="CASPASE_P20"/>
    <property type="match status" value="1"/>
</dbReference>
<evidence type="ECO:0000313" key="2">
    <source>
        <dbReference type="EMBL" id="CRL41906.1"/>
    </source>
</evidence>
<protein>
    <recommendedName>
        <fullName evidence="1">Caspase family p20 domain-containing protein</fullName>
    </recommendedName>
</protein>
<dbReference type="InterPro" id="IPR029030">
    <property type="entry name" value="Caspase-like_dom_sf"/>
</dbReference>
<dbReference type="SUPFAM" id="SSF52129">
    <property type="entry name" value="Caspase-like"/>
    <property type="match status" value="1"/>
</dbReference>